<evidence type="ECO:0000259" key="2">
    <source>
        <dbReference type="Pfam" id="PF04909"/>
    </source>
</evidence>
<dbReference type="EMBL" id="JAADZU010000102">
    <property type="protein sequence ID" value="NDK92156.1"/>
    <property type="molecule type" value="Genomic_DNA"/>
</dbReference>
<dbReference type="Proteomes" id="UP000466307">
    <property type="component" value="Unassembled WGS sequence"/>
</dbReference>
<name>A0A7K3LVN4_9ACTN</name>
<dbReference type="PANTHER" id="PTHR43569:SF1">
    <property type="entry name" value="BLL3371 PROTEIN"/>
    <property type="match status" value="1"/>
</dbReference>
<evidence type="ECO:0000313" key="3">
    <source>
        <dbReference type="EMBL" id="NDK92156.1"/>
    </source>
</evidence>
<dbReference type="InterPro" id="IPR032466">
    <property type="entry name" value="Metal_Hydrolase"/>
</dbReference>
<evidence type="ECO:0000256" key="1">
    <source>
        <dbReference type="ARBA" id="ARBA00038310"/>
    </source>
</evidence>
<dbReference type="InterPro" id="IPR006680">
    <property type="entry name" value="Amidohydro-rel"/>
</dbReference>
<dbReference type="PANTHER" id="PTHR43569">
    <property type="entry name" value="AMIDOHYDROLASE"/>
    <property type="match status" value="1"/>
</dbReference>
<keyword evidence="4" id="KW-1185">Reference proteome</keyword>
<gene>
    <name evidence="3" type="ORF">GYA93_21695</name>
</gene>
<evidence type="ECO:0000313" key="4">
    <source>
        <dbReference type="Proteomes" id="UP000466307"/>
    </source>
</evidence>
<dbReference type="SUPFAM" id="SSF51556">
    <property type="entry name" value="Metallo-dependent hydrolases"/>
    <property type="match status" value="1"/>
</dbReference>
<comment type="similarity">
    <text evidence="1">Belongs to the metallo-dependent hydrolases superfamily.</text>
</comment>
<dbReference type="InterPro" id="IPR052350">
    <property type="entry name" value="Metallo-dep_Lactonases"/>
</dbReference>
<organism evidence="3 4">
    <name type="scientific">Gordonia desulfuricans</name>
    <dbReference type="NCBI Taxonomy" id="89051"/>
    <lineage>
        <taxon>Bacteria</taxon>
        <taxon>Bacillati</taxon>
        <taxon>Actinomycetota</taxon>
        <taxon>Actinomycetes</taxon>
        <taxon>Mycobacteriales</taxon>
        <taxon>Gordoniaceae</taxon>
        <taxon>Gordonia</taxon>
    </lineage>
</organism>
<feature type="domain" description="Amidohydrolase-related" evidence="2">
    <location>
        <begin position="176"/>
        <end position="389"/>
    </location>
</feature>
<dbReference type="AlphaFoldDB" id="A0A7K3LVN4"/>
<dbReference type="Gene3D" id="3.20.20.140">
    <property type="entry name" value="Metal-dependent hydrolases"/>
    <property type="match status" value="1"/>
</dbReference>
<dbReference type="Pfam" id="PF04909">
    <property type="entry name" value="Amidohydro_2"/>
    <property type="match status" value="1"/>
</dbReference>
<reference evidence="3 4" key="1">
    <citation type="submission" date="2020-01" db="EMBL/GenBank/DDBJ databases">
        <title>Investigation of new actinobacteria for the biodesulphurisation of diesel fuel.</title>
        <authorList>
            <person name="Athi Narayanan S.M."/>
        </authorList>
    </citation>
    <scope>NUCLEOTIDE SEQUENCE [LARGE SCALE GENOMIC DNA]</scope>
    <source>
        <strain evidence="3 4">213E</strain>
    </source>
</reference>
<proteinExistence type="inferred from homology"/>
<dbReference type="GO" id="GO:0016787">
    <property type="term" value="F:hydrolase activity"/>
    <property type="evidence" value="ECO:0007669"/>
    <property type="project" value="UniProtKB-KW"/>
</dbReference>
<comment type="caution">
    <text evidence="3">The sequence shown here is derived from an EMBL/GenBank/DDBJ whole genome shotgun (WGS) entry which is preliminary data.</text>
</comment>
<keyword evidence="3" id="KW-0378">Hydrolase</keyword>
<protein>
    <submittedName>
        <fullName evidence="3">Amidohydrolase family protein</fullName>
    </submittedName>
</protein>
<sequence length="391" mass="42575">MACRAGCRTCDLDRCGRVGRVTTLDGLIDGIVDTHVQQWNPRRSPRLGRRMSRVQRVVPRFGDRVFSVVSSQAEREYLLTPRLVARAYEPRQYSNDVAAVPAVCGVPIESVVVTDAYTPLDEGEYPPDDHCVAEVDYLLGLPFGTASAPALGAMMVRGNPTLDGFGERLDSQLAVSDRIRGIQINASRHPDPKVRDGCQTDGLLATPAFLRGMEAVAGRGLAAEIFVYSHQLYDVVSVAREYPDTTIIVDHLGCPVGAFGPVGLRTGTTAAARADILRLWRERMTSLAAQPNIVIKLSGLALPVLGYGSEPWGNIGARDTLTHMVGPLVKHVVAHFGSSRVMFGSNFPLDKPNASFEMVVGSLLDVLEPWGEHVLRSVFRETARKAYRIGD</sequence>
<accession>A0A7K3LVN4</accession>